<dbReference type="RefSeq" id="XP_031854550.1">
    <property type="nucleotide sequence ID" value="XM_031998659.1"/>
</dbReference>
<dbReference type="GO" id="GO:0005789">
    <property type="term" value="C:endoplasmic reticulum membrane"/>
    <property type="evidence" value="ECO:0007669"/>
    <property type="project" value="TreeGrafter"/>
</dbReference>
<evidence type="ECO:0000256" key="6">
    <source>
        <dbReference type="SAM" id="Phobius"/>
    </source>
</evidence>
<dbReference type="Proteomes" id="UP000398389">
    <property type="component" value="Unassembled WGS sequence"/>
</dbReference>
<dbReference type="InterPro" id="IPR007277">
    <property type="entry name" value="Svp26/Tex261"/>
</dbReference>
<feature type="transmembrane region" description="Helical" evidence="6">
    <location>
        <begin position="7"/>
        <end position="30"/>
    </location>
</feature>
<dbReference type="AlphaFoldDB" id="A0A5E8BZD9"/>
<keyword evidence="5 6" id="KW-0472">Membrane</keyword>
<dbReference type="PANTHER" id="PTHR13144">
    <property type="entry name" value="TEX261 PROTEIN"/>
    <property type="match status" value="1"/>
</dbReference>
<gene>
    <name evidence="7" type="ORF">SAPINGB_P003944</name>
</gene>
<feature type="transmembrane region" description="Helical" evidence="6">
    <location>
        <begin position="50"/>
        <end position="76"/>
    </location>
</feature>
<evidence type="ECO:0000256" key="3">
    <source>
        <dbReference type="ARBA" id="ARBA00022692"/>
    </source>
</evidence>
<evidence type="ECO:0000256" key="1">
    <source>
        <dbReference type="ARBA" id="ARBA00004141"/>
    </source>
</evidence>
<dbReference type="GO" id="GO:0097020">
    <property type="term" value="F:COPII receptor activity"/>
    <property type="evidence" value="ECO:0007669"/>
    <property type="project" value="InterPro"/>
</dbReference>
<dbReference type="Pfam" id="PF04148">
    <property type="entry name" value="Erv26"/>
    <property type="match status" value="1"/>
</dbReference>
<dbReference type="EMBL" id="CABVLU010000003">
    <property type="protein sequence ID" value="VVT54175.1"/>
    <property type="molecule type" value="Genomic_DNA"/>
</dbReference>
<comment type="subcellular location">
    <subcellularLocation>
        <location evidence="1">Membrane</location>
        <topology evidence="1">Multi-pass membrane protein</topology>
    </subcellularLocation>
</comment>
<accession>A0A5E8BZD9</accession>
<dbReference type="GeneID" id="43582759"/>
<feature type="transmembrane region" description="Helical" evidence="6">
    <location>
        <begin position="88"/>
        <end position="112"/>
    </location>
</feature>
<evidence type="ECO:0000256" key="5">
    <source>
        <dbReference type="ARBA" id="ARBA00023136"/>
    </source>
</evidence>
<dbReference type="GO" id="GO:0000139">
    <property type="term" value="C:Golgi membrane"/>
    <property type="evidence" value="ECO:0007669"/>
    <property type="project" value="TreeGrafter"/>
</dbReference>
<evidence type="ECO:0000313" key="7">
    <source>
        <dbReference type="EMBL" id="VVT54175.1"/>
    </source>
</evidence>
<keyword evidence="8" id="KW-1185">Reference proteome</keyword>
<protein>
    <submittedName>
        <fullName evidence="7">Uncharacterized protein</fullName>
    </submittedName>
</protein>
<feature type="transmembrane region" description="Helical" evidence="6">
    <location>
        <begin position="141"/>
        <end position="163"/>
    </location>
</feature>
<dbReference type="GO" id="GO:0006888">
    <property type="term" value="P:endoplasmic reticulum to Golgi vesicle-mediated transport"/>
    <property type="evidence" value="ECO:0007669"/>
    <property type="project" value="InterPro"/>
</dbReference>
<keyword evidence="3 6" id="KW-0812">Transmembrane</keyword>
<sequence length="225" mass="24901">MAVVLTLLSYVGIASAFVALTLAIASGLYILSEQVEEHTVTTKRLLTRLIHAIIAIHILLLLFDHFPLWTTLFSIASNFVYLRNLTRFPFITLTSGTFLLSCVCVVSNHYLWFRYFTDPAIPPYAIFKTNPHFGGQTHPPFAQVASFLGICVWMIPFALFISLSANDNVLPMTDPALDDTGAASAKARAKSTGLAKVIIGTAYDWIKRVSRALGYELDPNYGRIV</sequence>
<dbReference type="GO" id="GO:0030134">
    <property type="term" value="C:COPII-coated ER to Golgi transport vesicle"/>
    <property type="evidence" value="ECO:0007669"/>
    <property type="project" value="TreeGrafter"/>
</dbReference>
<evidence type="ECO:0000256" key="2">
    <source>
        <dbReference type="ARBA" id="ARBA00008096"/>
    </source>
</evidence>
<proteinExistence type="inferred from homology"/>
<keyword evidence="4 6" id="KW-1133">Transmembrane helix</keyword>
<name>A0A5E8BZD9_9ASCO</name>
<evidence type="ECO:0000256" key="4">
    <source>
        <dbReference type="ARBA" id="ARBA00022989"/>
    </source>
</evidence>
<comment type="similarity">
    <text evidence="2">Belongs to the SVP26 family.</text>
</comment>
<evidence type="ECO:0000313" key="8">
    <source>
        <dbReference type="Proteomes" id="UP000398389"/>
    </source>
</evidence>
<dbReference type="PANTHER" id="PTHR13144:SF0">
    <property type="entry name" value="PROTEIN TEX261"/>
    <property type="match status" value="1"/>
</dbReference>
<organism evidence="7 8">
    <name type="scientific">Magnusiomyces paraingens</name>
    <dbReference type="NCBI Taxonomy" id="2606893"/>
    <lineage>
        <taxon>Eukaryota</taxon>
        <taxon>Fungi</taxon>
        <taxon>Dikarya</taxon>
        <taxon>Ascomycota</taxon>
        <taxon>Saccharomycotina</taxon>
        <taxon>Dipodascomycetes</taxon>
        <taxon>Dipodascales</taxon>
        <taxon>Dipodascaceae</taxon>
        <taxon>Magnusiomyces</taxon>
    </lineage>
</organism>
<dbReference type="OrthoDB" id="28257at2759"/>
<reference evidence="7 8" key="1">
    <citation type="submission" date="2019-09" db="EMBL/GenBank/DDBJ databases">
        <authorList>
            <person name="Brejova B."/>
        </authorList>
    </citation>
    <scope>NUCLEOTIDE SEQUENCE [LARGE SCALE GENOMIC DNA]</scope>
</reference>